<feature type="compositionally biased region" description="Low complexity" evidence="1">
    <location>
        <begin position="68"/>
        <end position="80"/>
    </location>
</feature>
<protein>
    <recommendedName>
        <fullName evidence="4">Growth inhibitor PemK</fullName>
    </recommendedName>
</protein>
<dbReference type="OrthoDB" id="5184628at2"/>
<name>A0A2U2RIN2_9MICO</name>
<comment type="caution">
    <text evidence="2">The sequence shown here is derived from an EMBL/GenBank/DDBJ whole genome shotgun (WGS) entry which is preliminary data.</text>
</comment>
<organism evidence="2 3">
    <name type="scientific">Brachybacterium endophyticum</name>
    <dbReference type="NCBI Taxonomy" id="2182385"/>
    <lineage>
        <taxon>Bacteria</taxon>
        <taxon>Bacillati</taxon>
        <taxon>Actinomycetota</taxon>
        <taxon>Actinomycetes</taxon>
        <taxon>Micrococcales</taxon>
        <taxon>Dermabacteraceae</taxon>
        <taxon>Brachybacterium</taxon>
    </lineage>
</organism>
<evidence type="ECO:0000313" key="3">
    <source>
        <dbReference type="Proteomes" id="UP000245590"/>
    </source>
</evidence>
<dbReference type="InterPro" id="IPR003477">
    <property type="entry name" value="PemK-like"/>
</dbReference>
<feature type="region of interest" description="Disordered" evidence="1">
    <location>
        <begin position="14"/>
        <end position="84"/>
    </location>
</feature>
<dbReference type="GO" id="GO:0003677">
    <property type="term" value="F:DNA binding"/>
    <property type="evidence" value="ECO:0007669"/>
    <property type="project" value="InterPro"/>
</dbReference>
<reference evidence="2 3" key="1">
    <citation type="submission" date="2018-05" db="EMBL/GenBank/DDBJ databases">
        <title>Brachybacterium sp. M1HQ-2T, whole genome shotgun sequence.</title>
        <authorList>
            <person name="Tuo L."/>
        </authorList>
    </citation>
    <scope>NUCLEOTIDE SEQUENCE [LARGE SCALE GENOMIC DNA]</scope>
    <source>
        <strain evidence="2 3">M1HQ-2</strain>
    </source>
</reference>
<dbReference type="AlphaFoldDB" id="A0A2U2RIN2"/>
<proteinExistence type="predicted"/>
<keyword evidence="3" id="KW-1185">Reference proteome</keyword>
<evidence type="ECO:0000256" key="1">
    <source>
        <dbReference type="SAM" id="MobiDB-lite"/>
    </source>
</evidence>
<dbReference type="Proteomes" id="UP000245590">
    <property type="component" value="Unassembled WGS sequence"/>
</dbReference>
<dbReference type="Pfam" id="PF02452">
    <property type="entry name" value="PemK_toxin"/>
    <property type="match status" value="1"/>
</dbReference>
<gene>
    <name evidence="2" type="ORF">DEO23_13325</name>
</gene>
<dbReference type="RefSeq" id="WP_109276588.1">
    <property type="nucleotide sequence ID" value="NZ_QFKX01000005.1"/>
</dbReference>
<evidence type="ECO:0000313" key="2">
    <source>
        <dbReference type="EMBL" id="PWH05625.1"/>
    </source>
</evidence>
<sequence>MALGSQLGSILTRLARSRTARRAARDLGRSAVEAIQGRQDRGARAGDAPADGRSSREAGGHAALADRSSSPAPSISYSPSADGDADPGEIVWGWVPFEEDMGKGKDRPVLVLALEDAAVGGHDGSGQVVIGLMLTSRDRGSGTHTDAHGSTYVDIGTGAWDREQRPSEVRVDRLLRLPASAVRREGASIDRSRFETVVAETGRVHGWR</sequence>
<dbReference type="EMBL" id="QFKX01000005">
    <property type="protein sequence ID" value="PWH05625.1"/>
    <property type="molecule type" value="Genomic_DNA"/>
</dbReference>
<accession>A0A2U2RIN2</accession>
<evidence type="ECO:0008006" key="4">
    <source>
        <dbReference type="Google" id="ProtNLM"/>
    </source>
</evidence>